<dbReference type="SUPFAM" id="SSF63829">
    <property type="entry name" value="Calcium-dependent phosphotriesterase"/>
    <property type="match status" value="3"/>
</dbReference>
<evidence type="ECO:0000256" key="3">
    <source>
        <dbReference type="ARBA" id="ARBA00022553"/>
    </source>
</evidence>
<feature type="domain" description="Histidine kinase" evidence="7">
    <location>
        <begin position="1049"/>
        <end position="1266"/>
    </location>
</feature>
<feature type="transmembrane region" description="Helical" evidence="5">
    <location>
        <begin position="765"/>
        <end position="783"/>
    </location>
</feature>
<dbReference type="RefSeq" id="WP_275110256.1">
    <property type="nucleotide sequence ID" value="NZ_JAKJSC010000002.1"/>
</dbReference>
<dbReference type="CDD" id="cd00082">
    <property type="entry name" value="HisKA"/>
    <property type="match status" value="1"/>
</dbReference>
<keyword evidence="6" id="KW-0732">Signal</keyword>
<dbReference type="Pfam" id="PF02518">
    <property type="entry name" value="HATPase_c"/>
    <property type="match status" value="1"/>
</dbReference>
<feature type="signal peptide" evidence="6">
    <location>
        <begin position="1"/>
        <end position="23"/>
    </location>
</feature>
<evidence type="ECO:0000256" key="5">
    <source>
        <dbReference type="SAM" id="Phobius"/>
    </source>
</evidence>
<keyword evidence="8" id="KW-0067">ATP-binding</keyword>
<dbReference type="InterPro" id="IPR003594">
    <property type="entry name" value="HATPase_dom"/>
</dbReference>
<organism evidence="8 9">
    <name type="scientific">Paralabilibaculum antarcticum</name>
    <dbReference type="NCBI Taxonomy" id="2912572"/>
    <lineage>
        <taxon>Bacteria</taxon>
        <taxon>Pseudomonadati</taxon>
        <taxon>Bacteroidota</taxon>
        <taxon>Bacteroidia</taxon>
        <taxon>Marinilabiliales</taxon>
        <taxon>Marinifilaceae</taxon>
        <taxon>Paralabilibaculum</taxon>
    </lineage>
</organism>
<dbReference type="PROSITE" id="PS50109">
    <property type="entry name" value="HIS_KIN"/>
    <property type="match status" value="1"/>
</dbReference>
<evidence type="ECO:0000256" key="2">
    <source>
        <dbReference type="ARBA" id="ARBA00012438"/>
    </source>
</evidence>
<dbReference type="InterPro" id="IPR011123">
    <property type="entry name" value="Y_Y_Y"/>
</dbReference>
<keyword evidence="5" id="KW-1133">Transmembrane helix</keyword>
<dbReference type="InterPro" id="IPR013783">
    <property type="entry name" value="Ig-like_fold"/>
</dbReference>
<dbReference type="EC" id="2.7.13.3" evidence="2"/>
<dbReference type="SMART" id="SM00387">
    <property type="entry name" value="HATPase_c"/>
    <property type="match status" value="1"/>
</dbReference>
<keyword evidence="5" id="KW-0812">Transmembrane</keyword>
<feature type="chain" id="PRO_5045918075" description="histidine kinase" evidence="6">
    <location>
        <begin position="24"/>
        <end position="1266"/>
    </location>
</feature>
<dbReference type="InterPro" id="IPR003018">
    <property type="entry name" value="GAF"/>
</dbReference>
<dbReference type="SMART" id="SM00388">
    <property type="entry name" value="HisKA"/>
    <property type="match status" value="1"/>
</dbReference>
<dbReference type="PANTHER" id="PTHR43547">
    <property type="entry name" value="TWO-COMPONENT HISTIDINE KINASE"/>
    <property type="match status" value="1"/>
</dbReference>
<feature type="coiled-coil region" evidence="4">
    <location>
        <begin position="1001"/>
        <end position="1049"/>
    </location>
</feature>
<comment type="catalytic activity">
    <reaction evidence="1">
        <text>ATP + protein L-histidine = ADP + protein N-phospho-L-histidine.</text>
        <dbReference type="EC" id="2.7.13.3"/>
    </reaction>
</comment>
<dbReference type="Gene3D" id="2.130.10.10">
    <property type="entry name" value="YVTN repeat-like/Quinoprotein amine dehydrogenase"/>
    <property type="match status" value="3"/>
</dbReference>
<evidence type="ECO:0000313" key="9">
    <source>
        <dbReference type="Proteomes" id="UP001528920"/>
    </source>
</evidence>
<gene>
    <name evidence="8" type="ORF">L3049_13050</name>
</gene>
<dbReference type="InterPro" id="IPR015943">
    <property type="entry name" value="WD40/YVTN_repeat-like_dom_sf"/>
</dbReference>
<dbReference type="Pfam" id="PF13185">
    <property type="entry name" value="GAF_2"/>
    <property type="match status" value="1"/>
</dbReference>
<feature type="coiled-coil region" evidence="4">
    <location>
        <begin position="783"/>
        <end position="839"/>
    </location>
</feature>
<dbReference type="InterPro" id="IPR036097">
    <property type="entry name" value="HisK_dim/P_sf"/>
</dbReference>
<evidence type="ECO:0000313" key="8">
    <source>
        <dbReference type="EMBL" id="MDE5418926.1"/>
    </source>
</evidence>
<keyword evidence="4" id="KW-0175">Coiled coil</keyword>
<dbReference type="PRINTS" id="PR00344">
    <property type="entry name" value="BCTRLSENSOR"/>
</dbReference>
<dbReference type="InterPro" id="IPR005467">
    <property type="entry name" value="His_kinase_dom"/>
</dbReference>
<keyword evidence="9" id="KW-1185">Reference proteome</keyword>
<dbReference type="Proteomes" id="UP001528920">
    <property type="component" value="Unassembled WGS sequence"/>
</dbReference>
<dbReference type="Gene3D" id="3.30.565.10">
    <property type="entry name" value="Histidine kinase-like ATPase, C-terminal domain"/>
    <property type="match status" value="1"/>
</dbReference>
<dbReference type="InterPro" id="IPR011110">
    <property type="entry name" value="Reg_prop"/>
</dbReference>
<proteinExistence type="predicted"/>
<sequence>MKHLQFLLLILCLGLIQKNPTVAQEYNFKNYSLEEGLPQSEVFSLIQDKKGNLWLGTNGGGITRFNGKEFFSYTKRHGLADNNIRSLIQDKKDNLWIGTSVGISQFNGVSFRNYDQKDGLPNAIYFQLIEDDKKQIWALGVNQNTPILMYFKNGQFYDFGKEKPELITNNRILSIFLDSQNTLFITTRNGLYSYENEILSKSTYNDFIEFNGHIIQPVLQDINNEIWFRIFIAGFGSQIFKMENGKPTQVNLPDGISPMNIGNFTLDSDQKLWVSINGRGVAIVNGTKSYIIDADKGLITPFINTIVEDSSGNIWLTTRGNGLIQYANNKFLSLDFSNDIDGNIVRAIYQDSKNRYWFSITGKGIIEFKKNIRKAYTPQDHNGLLDVRDFLELKNGKILMASFSGLLEFNGSSFREVSRQYGLPNGTGISNILKTDQGDLWLSTRGAGVMHIDKNQKRTHITAQSHGLAVDFISNVFIDSKNRAWFCHFQGLSMFDGEKVVNFNDTNGLNYNWIMQVTEDKLGRIWAASFSGGINIWNGKDWTYITTDEGLTSDIIYSILRDEDGVIWAGIQNGVDKITYTKSGEISSIRNYNKYDGFIGIENNGGCNYIDANKNLWFGTVNGAMMFNPSKDLINPTPPTIQLTDIKLFFKKVNWRDAKYSQCLCGVNPWFPLPQDLKLTHDMHHLSFNFEALSYKSPEKVKYQWILEGLDQAWSPVSSKSEAIYSRIPPGNYNFKIKASNSDGIWTPNAYEYPFEILPPWWNTIWAKLIGLLLIGLTIYFIIRIRIKNIKQKKEELEKLVQEKTREISIQNTEIESKNSVLQNQKDEILQQAHRLQKSYMNLIHLNDIGKAVTASLSIEKIIDTVYESVNELMDASIFGIGIYQKDNNCLVFPRIKEDGLNLDEVTFALEDETRLAVYCFNNDKELFITDLENEYHKYITKLIPVEKTGTPQSVIYLPLRIKGKINGVITVQSFAKKAFQEYHLSLLQNIAVYASIAIENAQAYRKIETQTKRLQKVNKDVKIKKEQIENKNNELTELNNEKNHLIGIIAHDLKNPLTSTISITEHLQSQIEGTNNPEDLESINFMLKALLRMNDMISNILDIGMIESRSINLQLEKTNLKKLIEIVNLNFKNHLQQKQITLELDVNDAYALVDRNYMTQVYENLISNAIKFSPLNKNINVKIWEEGDLIRSVVSDEGPGIPIEDQKKLFGKFQVLSAKPTAGEKSTGLGLSIVKKYIDAMQGKVWCESEPGKGAHFYIDLKKVI</sequence>
<accession>A0ABT5VU21</accession>
<dbReference type="InterPro" id="IPR004358">
    <property type="entry name" value="Sig_transdc_His_kin-like_C"/>
</dbReference>
<dbReference type="Pfam" id="PF07494">
    <property type="entry name" value="Reg_prop"/>
    <property type="match status" value="3"/>
</dbReference>
<protein>
    <recommendedName>
        <fullName evidence="2">histidine kinase</fullName>
        <ecNumber evidence="2">2.7.13.3</ecNumber>
    </recommendedName>
</protein>
<dbReference type="Gene3D" id="1.10.287.130">
    <property type="match status" value="1"/>
</dbReference>
<dbReference type="SUPFAM" id="SSF55781">
    <property type="entry name" value="GAF domain-like"/>
    <property type="match status" value="1"/>
</dbReference>
<dbReference type="InterPro" id="IPR036890">
    <property type="entry name" value="HATPase_C_sf"/>
</dbReference>
<evidence type="ECO:0000256" key="4">
    <source>
        <dbReference type="SAM" id="Coils"/>
    </source>
</evidence>
<evidence type="ECO:0000259" key="7">
    <source>
        <dbReference type="PROSITE" id="PS50109"/>
    </source>
</evidence>
<dbReference type="EMBL" id="JAKJSC010000002">
    <property type="protein sequence ID" value="MDE5418926.1"/>
    <property type="molecule type" value="Genomic_DNA"/>
</dbReference>
<reference evidence="8 9" key="1">
    <citation type="submission" date="2022-01" db="EMBL/GenBank/DDBJ databases">
        <title>Labilibaculum sp. nov, a marine bacterium isolated from Antarctica.</title>
        <authorList>
            <person name="Dai W."/>
        </authorList>
    </citation>
    <scope>NUCLEOTIDE SEQUENCE [LARGE SCALE GENOMIC DNA]</scope>
    <source>
        <strain evidence="8 9">DW002</strain>
    </source>
</reference>
<keyword evidence="8" id="KW-0547">Nucleotide-binding</keyword>
<dbReference type="SUPFAM" id="SSF55874">
    <property type="entry name" value="ATPase domain of HSP90 chaperone/DNA topoisomerase II/histidine kinase"/>
    <property type="match status" value="1"/>
</dbReference>
<dbReference type="CDD" id="cd00075">
    <property type="entry name" value="HATPase"/>
    <property type="match status" value="1"/>
</dbReference>
<dbReference type="InterPro" id="IPR029016">
    <property type="entry name" value="GAF-like_dom_sf"/>
</dbReference>
<name>A0ABT5VU21_9BACT</name>
<dbReference type="PANTHER" id="PTHR43547:SF2">
    <property type="entry name" value="HYBRID SIGNAL TRANSDUCTION HISTIDINE KINASE C"/>
    <property type="match status" value="1"/>
</dbReference>
<keyword evidence="3" id="KW-0597">Phosphoprotein</keyword>
<evidence type="ECO:0000256" key="6">
    <source>
        <dbReference type="SAM" id="SignalP"/>
    </source>
</evidence>
<dbReference type="SMART" id="SM00065">
    <property type="entry name" value="GAF"/>
    <property type="match status" value="1"/>
</dbReference>
<evidence type="ECO:0000256" key="1">
    <source>
        <dbReference type="ARBA" id="ARBA00000085"/>
    </source>
</evidence>
<dbReference type="SUPFAM" id="SSF47384">
    <property type="entry name" value="Homodimeric domain of signal transducing histidine kinase"/>
    <property type="match status" value="1"/>
</dbReference>
<dbReference type="GO" id="GO:0005524">
    <property type="term" value="F:ATP binding"/>
    <property type="evidence" value="ECO:0007669"/>
    <property type="project" value="UniProtKB-KW"/>
</dbReference>
<dbReference type="Gene3D" id="3.30.450.40">
    <property type="match status" value="1"/>
</dbReference>
<dbReference type="InterPro" id="IPR003661">
    <property type="entry name" value="HisK_dim/P_dom"/>
</dbReference>
<dbReference type="Pfam" id="PF07495">
    <property type="entry name" value="Y_Y_Y"/>
    <property type="match status" value="1"/>
</dbReference>
<dbReference type="Pfam" id="PF00512">
    <property type="entry name" value="HisKA"/>
    <property type="match status" value="1"/>
</dbReference>
<dbReference type="Gene3D" id="2.60.40.10">
    <property type="entry name" value="Immunoglobulins"/>
    <property type="match status" value="1"/>
</dbReference>
<keyword evidence="5" id="KW-0472">Membrane</keyword>
<comment type="caution">
    <text evidence="8">The sequence shown here is derived from an EMBL/GenBank/DDBJ whole genome shotgun (WGS) entry which is preliminary data.</text>
</comment>